<evidence type="ECO:0000256" key="9">
    <source>
        <dbReference type="ARBA" id="ARBA00023098"/>
    </source>
</evidence>
<keyword evidence="10" id="KW-0576">Peroxisome</keyword>
<evidence type="ECO:0000259" key="12">
    <source>
        <dbReference type="Pfam" id="PF02770"/>
    </source>
</evidence>
<dbReference type="RefSeq" id="WP_017576371.1">
    <property type="nucleotide sequence ID" value="NZ_BMXL01000012.1"/>
</dbReference>
<dbReference type="PIRSF" id="PIRSF000168">
    <property type="entry name" value="Acyl-CoA_oxidase"/>
    <property type="match status" value="1"/>
</dbReference>
<evidence type="ECO:0000256" key="7">
    <source>
        <dbReference type="ARBA" id="ARBA00022832"/>
    </source>
</evidence>
<comment type="similarity">
    <text evidence="3">Belongs to the acyl-CoA oxidase family.</text>
</comment>
<protein>
    <recommendedName>
        <fullName evidence="4">acyl-CoA oxidase</fullName>
        <ecNumber evidence="4">1.3.3.6</ecNumber>
    </recommendedName>
</protein>
<evidence type="ECO:0000256" key="8">
    <source>
        <dbReference type="ARBA" id="ARBA00023002"/>
    </source>
</evidence>
<dbReference type="Gene3D" id="2.40.110.10">
    <property type="entry name" value="Butyryl-CoA Dehydrogenase, subunit A, domain 2"/>
    <property type="match status" value="1"/>
</dbReference>
<evidence type="ECO:0000313" key="15">
    <source>
        <dbReference type="EMBL" id="GHD27248.1"/>
    </source>
</evidence>
<evidence type="ECO:0000256" key="6">
    <source>
        <dbReference type="ARBA" id="ARBA00022827"/>
    </source>
</evidence>
<dbReference type="InterPro" id="IPR013786">
    <property type="entry name" value="AcylCoA_DH/ox_N"/>
</dbReference>
<dbReference type="GO" id="GO:0071949">
    <property type="term" value="F:FAD binding"/>
    <property type="evidence" value="ECO:0007669"/>
    <property type="project" value="InterPro"/>
</dbReference>
<dbReference type="Proteomes" id="UP000654947">
    <property type="component" value="Unassembled WGS sequence"/>
</dbReference>
<name>A0A918XDT0_9ACTN</name>
<evidence type="ECO:0000256" key="4">
    <source>
        <dbReference type="ARBA" id="ARBA00012870"/>
    </source>
</evidence>
<accession>A0A918XDT0</accession>
<keyword evidence="8" id="KW-0560">Oxidoreductase</keyword>
<sequence length="659" mass="72875">MNEQPLRVDEAELRGLLDGQWAYVRERARDVLQGEDFAPVTGLSLQEHRALTTERLGKLATTGMQTYGFPEEVGGSGDVGASVVAFEMLVPDLSLMVKMGVQWGLFGGAISALGTERHHREYLPGVMSLDLPGCFAMTETGHGSDVQSLRTTATYDPKTEEFVLHTPDESARKDYIGNAARDGRMAVVFAQLHSAGIDHGVHALMVPIRDEDGMPAPGVTIEDCGHKAGLNGVDNGRIWFDQVRVPRTDLLNRYGDVGPDGAYTSPIESKNRRFFTMLGTLIRGRISVAGGAGSATKAALSIAVRYGDTRRQFTRPGPDGEPEREVRILDYLAHQRKLLPALARTYALHFAQEELVTRLHELHDSEERDERAQRELESRAAGLKAMSTWHATDTIQTCREACGGAGYMSQNRIPQLKADSDIFTTFEGDNTVLLQQLTKGLLTNFQDAFGDLDQMGLVKFMAGKVFENVIERTAAVPLIDRLIAAAPGRGGNSSLYNRGWQIELLEDREKHVVEGLAARIRRARKDDGRDAFEVFNHAQDHVLRAGRVHMERVVLEAFVAGIDRCGDTSTAKLLNRLCDLYVMSVIEEDRAWFLEHERLSTARAKAVTAAVNELCQGLRPYAVQLVDAFGLREEWLAAPIALGREHDRQGDPVPERVRN</sequence>
<feature type="domain" description="Acyl-CoA oxidase/dehydrogenase middle" evidence="12">
    <location>
        <begin position="134"/>
        <end position="243"/>
    </location>
</feature>
<dbReference type="Gene3D" id="1.10.540.10">
    <property type="entry name" value="Acyl-CoA dehydrogenase/oxidase, N-terminal domain"/>
    <property type="match status" value="1"/>
</dbReference>
<dbReference type="AlphaFoldDB" id="A0A918XDT0"/>
<evidence type="ECO:0000256" key="1">
    <source>
        <dbReference type="ARBA" id="ARBA00001974"/>
    </source>
</evidence>
<keyword evidence="7" id="KW-0276">Fatty acid metabolism</keyword>
<dbReference type="GO" id="GO:0033540">
    <property type="term" value="P:fatty acid beta-oxidation using acyl-CoA oxidase"/>
    <property type="evidence" value="ECO:0007669"/>
    <property type="project" value="TreeGrafter"/>
</dbReference>
<feature type="domain" description="Acyl-CoA dehydrogenase/oxidase N-terminal" evidence="13">
    <location>
        <begin position="24"/>
        <end position="128"/>
    </location>
</feature>
<keyword evidence="9" id="KW-0443">Lipid metabolism</keyword>
<dbReference type="EMBL" id="BMXL01000012">
    <property type="protein sequence ID" value="GHD27248.1"/>
    <property type="molecule type" value="Genomic_DNA"/>
</dbReference>
<keyword evidence="6" id="KW-0274">FAD</keyword>
<organism evidence="15 16">
    <name type="scientific">Nocardiopsis kunsanensis</name>
    <dbReference type="NCBI Taxonomy" id="141693"/>
    <lineage>
        <taxon>Bacteria</taxon>
        <taxon>Bacillati</taxon>
        <taxon>Actinomycetota</taxon>
        <taxon>Actinomycetes</taxon>
        <taxon>Streptosporangiales</taxon>
        <taxon>Nocardiopsidaceae</taxon>
        <taxon>Nocardiopsis</taxon>
    </lineage>
</organism>
<dbReference type="InterPro" id="IPR012258">
    <property type="entry name" value="Acyl-CoA_oxidase"/>
</dbReference>
<evidence type="ECO:0000259" key="11">
    <source>
        <dbReference type="Pfam" id="PF01756"/>
    </source>
</evidence>
<comment type="subcellular location">
    <subcellularLocation>
        <location evidence="2">Peroxisome</location>
    </subcellularLocation>
</comment>
<dbReference type="SUPFAM" id="SSF47203">
    <property type="entry name" value="Acyl-CoA dehydrogenase C-terminal domain-like"/>
    <property type="match status" value="2"/>
</dbReference>
<dbReference type="GO" id="GO:0055088">
    <property type="term" value="P:lipid homeostasis"/>
    <property type="evidence" value="ECO:0007669"/>
    <property type="project" value="TreeGrafter"/>
</dbReference>
<reference evidence="15 16" key="1">
    <citation type="journal article" date="2014" name="Int. J. Syst. Evol. Microbiol.">
        <title>Complete genome sequence of Corynebacterium casei LMG S-19264T (=DSM 44701T), isolated from a smear-ripened cheese.</title>
        <authorList>
            <consortium name="US DOE Joint Genome Institute (JGI-PGF)"/>
            <person name="Walter F."/>
            <person name="Albersmeier A."/>
            <person name="Kalinowski J."/>
            <person name="Ruckert C."/>
        </authorList>
    </citation>
    <scope>NUCLEOTIDE SEQUENCE [LARGE SCALE GENOMIC DNA]</scope>
    <source>
        <strain evidence="15 16">KCTC 19473</strain>
    </source>
</reference>
<gene>
    <name evidence="15" type="ORF">GCM10007147_26160</name>
</gene>
<dbReference type="Pfam" id="PF22924">
    <property type="entry name" value="ACOX_C_alpha1"/>
    <property type="match status" value="1"/>
</dbReference>
<dbReference type="EC" id="1.3.3.6" evidence="4"/>
<dbReference type="FunFam" id="1.20.140.10:FF:000010">
    <property type="entry name" value="Acyl-coenzyme A oxidase"/>
    <property type="match status" value="1"/>
</dbReference>
<dbReference type="InterPro" id="IPR046373">
    <property type="entry name" value="Acyl-CoA_Oxase/DH_mid-dom_sf"/>
</dbReference>
<dbReference type="GO" id="GO:0005504">
    <property type="term" value="F:fatty acid binding"/>
    <property type="evidence" value="ECO:0007669"/>
    <property type="project" value="TreeGrafter"/>
</dbReference>
<proteinExistence type="inferred from homology"/>
<dbReference type="PANTHER" id="PTHR10909:SF352">
    <property type="entry name" value="ACYL-COENZYME A OXIDASE-LIKE PROTEIN"/>
    <property type="match status" value="1"/>
</dbReference>
<dbReference type="GO" id="GO:0003997">
    <property type="term" value="F:acyl-CoA oxidase activity"/>
    <property type="evidence" value="ECO:0007669"/>
    <property type="project" value="UniProtKB-EC"/>
</dbReference>
<evidence type="ECO:0000259" key="13">
    <source>
        <dbReference type="Pfam" id="PF02771"/>
    </source>
</evidence>
<keyword evidence="5" id="KW-0285">Flavoprotein</keyword>
<dbReference type="InterPro" id="IPR055060">
    <property type="entry name" value="ACOX_C_alpha1"/>
</dbReference>
<evidence type="ECO:0000259" key="14">
    <source>
        <dbReference type="Pfam" id="PF22924"/>
    </source>
</evidence>
<keyword evidence="16" id="KW-1185">Reference proteome</keyword>
<dbReference type="Pfam" id="PF02770">
    <property type="entry name" value="Acyl-CoA_dh_M"/>
    <property type="match status" value="1"/>
</dbReference>
<evidence type="ECO:0000256" key="2">
    <source>
        <dbReference type="ARBA" id="ARBA00004275"/>
    </source>
</evidence>
<feature type="domain" description="Acyl-CoA oxidase C-terminal" evidence="11">
    <location>
        <begin position="505"/>
        <end position="641"/>
    </location>
</feature>
<evidence type="ECO:0000256" key="10">
    <source>
        <dbReference type="ARBA" id="ARBA00023140"/>
    </source>
</evidence>
<dbReference type="Gene3D" id="1.20.140.10">
    <property type="entry name" value="Butyryl-CoA Dehydrogenase, subunit A, domain 3"/>
    <property type="match status" value="2"/>
</dbReference>
<comment type="caution">
    <text evidence="15">The sequence shown here is derived from an EMBL/GenBank/DDBJ whole genome shotgun (WGS) entry which is preliminary data.</text>
</comment>
<dbReference type="InterPro" id="IPR036250">
    <property type="entry name" value="AcylCo_DH-like_C"/>
</dbReference>
<evidence type="ECO:0000256" key="3">
    <source>
        <dbReference type="ARBA" id="ARBA00006288"/>
    </source>
</evidence>
<dbReference type="Pfam" id="PF01756">
    <property type="entry name" value="ACOX"/>
    <property type="match status" value="1"/>
</dbReference>
<evidence type="ECO:0000256" key="5">
    <source>
        <dbReference type="ARBA" id="ARBA00022630"/>
    </source>
</evidence>
<comment type="cofactor">
    <cofactor evidence="1">
        <name>FAD</name>
        <dbReference type="ChEBI" id="CHEBI:57692"/>
    </cofactor>
</comment>
<dbReference type="FunFam" id="1.20.140.10:FF:000007">
    <property type="entry name" value="Acyl-coenzyme A oxidase"/>
    <property type="match status" value="1"/>
</dbReference>
<dbReference type="Pfam" id="PF02771">
    <property type="entry name" value="Acyl-CoA_dh_N"/>
    <property type="match status" value="1"/>
</dbReference>
<dbReference type="FunFam" id="2.40.110.10:FF:000005">
    <property type="entry name" value="Acyl-coenzyme A oxidase"/>
    <property type="match status" value="1"/>
</dbReference>
<dbReference type="InterPro" id="IPR002655">
    <property type="entry name" value="Acyl-CoA_oxidase_C"/>
</dbReference>
<feature type="domain" description="Acyl-CoA oxidase C-alpha1" evidence="14">
    <location>
        <begin position="279"/>
        <end position="442"/>
    </location>
</feature>
<dbReference type="InterPro" id="IPR006091">
    <property type="entry name" value="Acyl-CoA_Oxase/DH_mid-dom"/>
</dbReference>
<dbReference type="SUPFAM" id="SSF56645">
    <property type="entry name" value="Acyl-CoA dehydrogenase NM domain-like"/>
    <property type="match status" value="1"/>
</dbReference>
<dbReference type="InterPro" id="IPR037069">
    <property type="entry name" value="AcylCoA_DH/ox_N_sf"/>
</dbReference>
<dbReference type="PANTHER" id="PTHR10909">
    <property type="entry name" value="ELECTRON TRANSPORT OXIDOREDUCTASE"/>
    <property type="match status" value="1"/>
</dbReference>
<dbReference type="InterPro" id="IPR009100">
    <property type="entry name" value="AcylCoA_DH/oxidase_NM_dom_sf"/>
</dbReference>
<evidence type="ECO:0000313" key="16">
    <source>
        <dbReference type="Proteomes" id="UP000654947"/>
    </source>
</evidence>